<reference evidence="1 2" key="1">
    <citation type="journal article" date="2023" name="Sci. Data">
        <title>Genome assembly of the Korean intertidal mud-creeper Batillaria attramentaria.</title>
        <authorList>
            <person name="Patra A.K."/>
            <person name="Ho P.T."/>
            <person name="Jun S."/>
            <person name="Lee S.J."/>
            <person name="Kim Y."/>
            <person name="Won Y.J."/>
        </authorList>
    </citation>
    <scope>NUCLEOTIDE SEQUENCE [LARGE SCALE GENOMIC DNA]</scope>
    <source>
        <strain evidence="1">Wonlab-2016</strain>
    </source>
</reference>
<name>A0ABD0JFJ2_9CAEN</name>
<comment type="caution">
    <text evidence="1">The sequence shown here is derived from an EMBL/GenBank/DDBJ whole genome shotgun (WGS) entry which is preliminary data.</text>
</comment>
<gene>
    <name evidence="1" type="ORF">BaRGS_00035160</name>
</gene>
<evidence type="ECO:0000313" key="1">
    <source>
        <dbReference type="EMBL" id="KAK7473613.1"/>
    </source>
</evidence>
<proteinExistence type="predicted"/>
<dbReference type="Proteomes" id="UP001519460">
    <property type="component" value="Unassembled WGS sequence"/>
</dbReference>
<protein>
    <submittedName>
        <fullName evidence="1">Uncharacterized protein</fullName>
    </submittedName>
</protein>
<sequence length="94" mass="10475">MALAALTLRSFRFDFIVGLQFPFSAVRGGHTRQDSILGILATGITRSPILMTYLALDLEYVQANPDTNVGLQYAQAFLRPLDSSCRPWVTSVRR</sequence>
<keyword evidence="2" id="KW-1185">Reference proteome</keyword>
<evidence type="ECO:0000313" key="2">
    <source>
        <dbReference type="Proteomes" id="UP001519460"/>
    </source>
</evidence>
<dbReference type="EMBL" id="JACVVK020000463">
    <property type="protein sequence ID" value="KAK7473613.1"/>
    <property type="molecule type" value="Genomic_DNA"/>
</dbReference>
<organism evidence="1 2">
    <name type="scientific">Batillaria attramentaria</name>
    <dbReference type="NCBI Taxonomy" id="370345"/>
    <lineage>
        <taxon>Eukaryota</taxon>
        <taxon>Metazoa</taxon>
        <taxon>Spiralia</taxon>
        <taxon>Lophotrochozoa</taxon>
        <taxon>Mollusca</taxon>
        <taxon>Gastropoda</taxon>
        <taxon>Caenogastropoda</taxon>
        <taxon>Sorbeoconcha</taxon>
        <taxon>Cerithioidea</taxon>
        <taxon>Batillariidae</taxon>
        <taxon>Batillaria</taxon>
    </lineage>
</organism>
<dbReference type="AlphaFoldDB" id="A0ABD0JFJ2"/>
<accession>A0ABD0JFJ2</accession>